<gene>
    <name evidence="1" type="ORF">SMTD_LOCUS18982</name>
</gene>
<sequence>MNDYSHTLINSVNQLYKPNDNIVSSSLSNSDYIDTLLINLDQTHDHSILSQWSSSSNMHKPLVPLKKLSYPKCHQTSKDDNILQVNELPNEDESNSLKKLVEQDIQDWIKRFPELNSVFSMENEYNDNERNEEMYVVLFYNKNILTIYRGLDNIMD</sequence>
<evidence type="ECO:0000313" key="1">
    <source>
        <dbReference type="EMBL" id="VDP78554.1"/>
    </source>
</evidence>
<reference evidence="1 2" key="1">
    <citation type="submission" date="2018-11" db="EMBL/GenBank/DDBJ databases">
        <authorList>
            <consortium name="Pathogen Informatics"/>
        </authorList>
    </citation>
    <scope>NUCLEOTIDE SEQUENCE [LARGE SCALE GENOMIC DNA]</scope>
    <source>
        <strain>Denwood</strain>
        <strain evidence="2">Zambia</strain>
    </source>
</reference>
<protein>
    <submittedName>
        <fullName evidence="1">Uncharacterized protein</fullName>
    </submittedName>
</protein>
<name>A0A3P8H7Q1_9TREM</name>
<dbReference type="EMBL" id="UZAL01041474">
    <property type="protein sequence ID" value="VDP78554.1"/>
    <property type="molecule type" value="Genomic_DNA"/>
</dbReference>
<evidence type="ECO:0000313" key="2">
    <source>
        <dbReference type="Proteomes" id="UP000269396"/>
    </source>
</evidence>
<organism evidence="1 2">
    <name type="scientific">Schistosoma mattheei</name>
    <dbReference type="NCBI Taxonomy" id="31246"/>
    <lineage>
        <taxon>Eukaryota</taxon>
        <taxon>Metazoa</taxon>
        <taxon>Spiralia</taxon>
        <taxon>Lophotrochozoa</taxon>
        <taxon>Platyhelminthes</taxon>
        <taxon>Trematoda</taxon>
        <taxon>Digenea</taxon>
        <taxon>Strigeidida</taxon>
        <taxon>Schistosomatoidea</taxon>
        <taxon>Schistosomatidae</taxon>
        <taxon>Schistosoma</taxon>
    </lineage>
</organism>
<dbReference type="Proteomes" id="UP000269396">
    <property type="component" value="Unassembled WGS sequence"/>
</dbReference>
<dbReference type="AlphaFoldDB" id="A0A3P8H7Q1"/>
<keyword evidence="2" id="KW-1185">Reference proteome</keyword>
<proteinExistence type="predicted"/>
<accession>A0A3P8H7Q1</accession>